<evidence type="ECO:0000313" key="2">
    <source>
        <dbReference type="EMBL" id="URQ63450.1"/>
    </source>
</evidence>
<accession>A0A9Q8TYS5</accession>
<name>A0A9Q8TYS5_9GAMM</name>
<keyword evidence="3" id="KW-1185">Reference proteome</keyword>
<evidence type="ECO:0000313" key="3">
    <source>
        <dbReference type="Proteomes" id="UP001056381"/>
    </source>
</evidence>
<dbReference type="AlphaFoldDB" id="A0A9Q8TYS5"/>
<organism evidence="2 3">
    <name type="scientific">SAR86 cluster bacterium</name>
    <dbReference type="NCBI Taxonomy" id="2030880"/>
    <lineage>
        <taxon>Bacteria</taxon>
        <taxon>Pseudomonadati</taxon>
        <taxon>Pseudomonadota</taxon>
        <taxon>Gammaproteobacteria</taxon>
        <taxon>SAR86 cluster</taxon>
    </lineage>
</organism>
<dbReference type="Proteomes" id="UP001056381">
    <property type="component" value="Chromosome"/>
</dbReference>
<gene>
    <name evidence="2" type="ORF">M9B40_01440</name>
</gene>
<keyword evidence="1" id="KW-0812">Transmembrane</keyword>
<feature type="transmembrane region" description="Helical" evidence="1">
    <location>
        <begin position="37"/>
        <end position="60"/>
    </location>
</feature>
<reference evidence="2" key="1">
    <citation type="submission" date="2022-05" db="EMBL/GenBank/DDBJ databases">
        <title>Single-amplified genomics reveal most streamlined microbe among free-living bacteria.</title>
        <authorList>
            <person name="Roda-Garcia J."/>
            <person name="Haro-Moreno J.M."/>
            <person name="Rodriguez-Valera F."/>
            <person name="Almagro-Moreno S."/>
            <person name="Lopez-Perez M."/>
        </authorList>
    </citation>
    <scope>NUCLEOTIDE SEQUENCE</scope>
    <source>
        <strain evidence="2">TMED112-D2-2</strain>
    </source>
</reference>
<keyword evidence="1" id="KW-1133">Transmembrane helix</keyword>
<feature type="transmembrane region" description="Helical" evidence="1">
    <location>
        <begin position="66"/>
        <end position="87"/>
    </location>
</feature>
<keyword evidence="1" id="KW-0472">Membrane</keyword>
<protein>
    <submittedName>
        <fullName evidence="2">Uncharacterized protein</fullName>
    </submittedName>
</protein>
<dbReference type="EMBL" id="CP097966">
    <property type="protein sequence ID" value="URQ63450.1"/>
    <property type="molecule type" value="Genomic_DNA"/>
</dbReference>
<proteinExistence type="predicted"/>
<evidence type="ECO:0000256" key="1">
    <source>
        <dbReference type="SAM" id="Phobius"/>
    </source>
</evidence>
<sequence length="108" mass="12860">MQSNILKIIYWVDSCWKLVMDHRYNPLRHIPDPSIQAYFTLVLFTMWSFFFGLIATYYLGWYGYNGFISFVVHASLLIPLLFTRAAFIDAERDGAKWLLRLKKEDKKN</sequence>